<evidence type="ECO:0000313" key="2">
    <source>
        <dbReference type="EMBL" id="KDR70112.1"/>
    </source>
</evidence>
<keyword evidence="3" id="KW-1185">Reference proteome</keyword>
<evidence type="ECO:0000256" key="1">
    <source>
        <dbReference type="SAM" id="Phobius"/>
    </source>
</evidence>
<dbReference type="EMBL" id="KL142398">
    <property type="protein sequence ID" value="KDR70112.1"/>
    <property type="molecule type" value="Genomic_DNA"/>
</dbReference>
<name>A0A067SJB6_GALM3</name>
<organism evidence="2 3">
    <name type="scientific">Galerina marginata (strain CBS 339.88)</name>
    <dbReference type="NCBI Taxonomy" id="685588"/>
    <lineage>
        <taxon>Eukaryota</taxon>
        <taxon>Fungi</taxon>
        <taxon>Dikarya</taxon>
        <taxon>Basidiomycota</taxon>
        <taxon>Agaricomycotina</taxon>
        <taxon>Agaricomycetes</taxon>
        <taxon>Agaricomycetidae</taxon>
        <taxon>Agaricales</taxon>
        <taxon>Agaricineae</taxon>
        <taxon>Strophariaceae</taxon>
        <taxon>Galerina</taxon>
    </lineage>
</organism>
<protein>
    <submittedName>
        <fullName evidence="2">Uncharacterized protein</fullName>
    </submittedName>
</protein>
<evidence type="ECO:0000313" key="3">
    <source>
        <dbReference type="Proteomes" id="UP000027222"/>
    </source>
</evidence>
<accession>A0A067SJB6</accession>
<dbReference type="Proteomes" id="UP000027222">
    <property type="component" value="Unassembled WGS sequence"/>
</dbReference>
<sequence length="97" mass="10207">MLINACSLSRQTTSCLSFSLSASPSPSHHTPRLIGLTLFQLSVATSFVLLSLGILEAGFKRNWKSSLLSASKVVSLATAARKSLNLAHRKPPAVGTG</sequence>
<dbReference type="HOGENOM" id="CLU_2346836_0_0_1"/>
<reference evidence="3" key="1">
    <citation type="journal article" date="2014" name="Proc. Natl. Acad. Sci. U.S.A.">
        <title>Extensive sampling of basidiomycete genomes demonstrates inadequacy of the white-rot/brown-rot paradigm for wood decay fungi.</title>
        <authorList>
            <person name="Riley R."/>
            <person name="Salamov A.A."/>
            <person name="Brown D.W."/>
            <person name="Nagy L.G."/>
            <person name="Floudas D."/>
            <person name="Held B.W."/>
            <person name="Levasseur A."/>
            <person name="Lombard V."/>
            <person name="Morin E."/>
            <person name="Otillar R."/>
            <person name="Lindquist E.A."/>
            <person name="Sun H."/>
            <person name="LaButti K.M."/>
            <person name="Schmutz J."/>
            <person name="Jabbour D."/>
            <person name="Luo H."/>
            <person name="Baker S.E."/>
            <person name="Pisabarro A.G."/>
            <person name="Walton J.D."/>
            <person name="Blanchette R.A."/>
            <person name="Henrissat B."/>
            <person name="Martin F."/>
            <person name="Cullen D."/>
            <person name="Hibbett D.S."/>
            <person name="Grigoriev I.V."/>
        </authorList>
    </citation>
    <scope>NUCLEOTIDE SEQUENCE [LARGE SCALE GENOMIC DNA]</scope>
    <source>
        <strain evidence="3">CBS 339.88</strain>
    </source>
</reference>
<proteinExistence type="predicted"/>
<keyword evidence="1" id="KW-1133">Transmembrane helix</keyword>
<feature type="transmembrane region" description="Helical" evidence="1">
    <location>
        <begin position="33"/>
        <end position="55"/>
    </location>
</feature>
<gene>
    <name evidence="2" type="ORF">GALMADRAFT_254935</name>
</gene>
<keyword evidence="1" id="KW-0472">Membrane</keyword>
<dbReference type="AlphaFoldDB" id="A0A067SJB6"/>
<keyword evidence="1" id="KW-0812">Transmembrane</keyword>